<name>A0ABU5DZT8_9PROT</name>
<keyword evidence="3" id="KW-0479">Metal-binding</keyword>
<organism evidence="9 10">
    <name type="scientific">Dongia rigui</name>
    <dbReference type="NCBI Taxonomy" id="940149"/>
    <lineage>
        <taxon>Bacteria</taxon>
        <taxon>Pseudomonadati</taxon>
        <taxon>Pseudomonadota</taxon>
        <taxon>Alphaproteobacteria</taxon>
        <taxon>Rhodospirillales</taxon>
        <taxon>Dongiaceae</taxon>
        <taxon>Dongia</taxon>
    </lineage>
</organism>
<evidence type="ECO:0000256" key="4">
    <source>
        <dbReference type="ARBA" id="ARBA00023002"/>
    </source>
</evidence>
<dbReference type="Proteomes" id="UP001271769">
    <property type="component" value="Unassembled WGS sequence"/>
</dbReference>
<dbReference type="EMBL" id="JAXCLX010000002">
    <property type="protein sequence ID" value="MDY0872847.1"/>
    <property type="molecule type" value="Genomic_DNA"/>
</dbReference>
<dbReference type="SUPFAM" id="SSF55124">
    <property type="entry name" value="Nitrite/Sulfite reductase N-terminal domain-like"/>
    <property type="match status" value="2"/>
</dbReference>
<keyword evidence="5" id="KW-0408">Iron</keyword>
<dbReference type="Pfam" id="PF03460">
    <property type="entry name" value="NIR_SIR_ferr"/>
    <property type="match status" value="2"/>
</dbReference>
<gene>
    <name evidence="9" type="primary">cobG</name>
    <name evidence="9" type="ORF">SMD31_12975</name>
</gene>
<feature type="domain" description="Nitrite/Sulfite reductase ferredoxin-like" evidence="8">
    <location>
        <begin position="20"/>
        <end position="79"/>
    </location>
</feature>
<keyword evidence="2" id="KW-0349">Heme</keyword>
<evidence type="ECO:0000313" key="10">
    <source>
        <dbReference type="Proteomes" id="UP001271769"/>
    </source>
</evidence>
<evidence type="ECO:0000259" key="7">
    <source>
        <dbReference type="Pfam" id="PF01077"/>
    </source>
</evidence>
<proteinExistence type="predicted"/>
<dbReference type="PANTHER" id="PTHR32439">
    <property type="entry name" value="FERREDOXIN--NITRITE REDUCTASE, CHLOROPLASTIC"/>
    <property type="match status" value="1"/>
</dbReference>
<sequence length="439" mass="46808">MIQSDRRFACPGLYRIVPSQDGGICRIKLPFGRLNAAQMRALAKLAAAHGLPEIEVTNRANVQIRGVHDGADDALIAGLVDAGLAPKSSGADDVRNVMVSPFIGLDPNAIFDVSDLARRVLARLENETHYHVLSPKFSIQIDGGEEIAMLQHPNDIWLSAMADGRFAFGFAGVPGERTAGAVASGDAEAALFTLLDHFTAKIGQLNAKGDKITRMRHLLVDETPADLAARLTCRVTPADAWQRAAAMPQGHIGARRQADGRFILGAVPLLGRLGQEMMLGLADLAHRFSGSEIRLTPWQSVMLPSMTEDALEEAVAALEELDFITRPDRTLAATLTCAGSAGCKSGLADTKADARHLANEIDGWGQPVFGIHLTGCAKSCAAPRPAPYTLLGLRPGHYDVFAQSDAPVGDTAKTGLGELLGHDVTIEQAARLLMQREKA</sequence>
<dbReference type="PANTHER" id="PTHR32439:SF9">
    <property type="entry name" value="BLR3264 PROTEIN"/>
    <property type="match status" value="1"/>
</dbReference>
<reference evidence="9 10" key="1">
    <citation type="journal article" date="2013" name="Antonie Van Leeuwenhoek">
        <title>Dongia rigui sp. nov., isolated from freshwater of a large wetland in Korea.</title>
        <authorList>
            <person name="Baik K.S."/>
            <person name="Hwang Y.M."/>
            <person name="Choi J.S."/>
            <person name="Kwon J."/>
            <person name="Seong C.N."/>
        </authorList>
    </citation>
    <scope>NUCLEOTIDE SEQUENCE [LARGE SCALE GENOMIC DNA]</scope>
    <source>
        <strain evidence="9 10">04SU4-P</strain>
    </source>
</reference>
<dbReference type="SUPFAM" id="SSF56014">
    <property type="entry name" value="Nitrite and sulphite reductase 4Fe-4S domain-like"/>
    <property type="match status" value="2"/>
</dbReference>
<dbReference type="Pfam" id="PF01077">
    <property type="entry name" value="NIR_SIR"/>
    <property type="match status" value="1"/>
</dbReference>
<comment type="caution">
    <text evidence="9">The sequence shown here is derived from an EMBL/GenBank/DDBJ whole genome shotgun (WGS) entry which is preliminary data.</text>
</comment>
<dbReference type="NCBIfam" id="TIGR02435">
    <property type="entry name" value="CobG"/>
    <property type="match status" value="1"/>
</dbReference>
<evidence type="ECO:0000313" key="9">
    <source>
        <dbReference type="EMBL" id="MDY0872847.1"/>
    </source>
</evidence>
<dbReference type="Gene3D" id="3.30.413.10">
    <property type="entry name" value="Sulfite Reductase Hemoprotein, domain 1"/>
    <property type="match status" value="2"/>
</dbReference>
<dbReference type="GO" id="GO:0043818">
    <property type="term" value="F:precorrin-3B synthase activity"/>
    <property type="evidence" value="ECO:0007669"/>
    <property type="project" value="UniProtKB-EC"/>
</dbReference>
<keyword evidence="1" id="KW-0004">4Fe-4S</keyword>
<keyword evidence="6" id="KW-0411">Iron-sulfur</keyword>
<dbReference type="InterPro" id="IPR006067">
    <property type="entry name" value="NO2/SO3_Rdtase_4Fe4S_dom"/>
</dbReference>
<keyword evidence="4 9" id="KW-0560">Oxidoreductase</keyword>
<protein>
    <submittedName>
        <fullName evidence="9">Precorrin-3B synthase</fullName>
        <ecNumber evidence="9">1.14.13.83</ecNumber>
    </submittedName>
</protein>
<keyword evidence="10" id="KW-1185">Reference proteome</keyword>
<dbReference type="InterPro" id="IPR036136">
    <property type="entry name" value="Nit/Sulf_reduc_fer-like_dom_sf"/>
</dbReference>
<feature type="domain" description="Nitrite/Sulfite reductase ferredoxin-like" evidence="8">
    <location>
        <begin position="256"/>
        <end position="320"/>
    </location>
</feature>
<dbReference type="Gene3D" id="3.90.480.10">
    <property type="entry name" value="Sulfite Reductase Hemoprotein,Domain 2"/>
    <property type="match status" value="1"/>
</dbReference>
<evidence type="ECO:0000256" key="2">
    <source>
        <dbReference type="ARBA" id="ARBA00022617"/>
    </source>
</evidence>
<evidence type="ECO:0000256" key="3">
    <source>
        <dbReference type="ARBA" id="ARBA00022723"/>
    </source>
</evidence>
<evidence type="ECO:0000256" key="6">
    <source>
        <dbReference type="ARBA" id="ARBA00023014"/>
    </source>
</evidence>
<evidence type="ECO:0000256" key="1">
    <source>
        <dbReference type="ARBA" id="ARBA00022485"/>
    </source>
</evidence>
<dbReference type="InterPro" id="IPR005117">
    <property type="entry name" value="NiRdtase/SiRdtase_haem-b_fer"/>
</dbReference>
<dbReference type="InterPro" id="IPR051329">
    <property type="entry name" value="NIR_SIR_4Fe-4S"/>
</dbReference>
<evidence type="ECO:0000256" key="5">
    <source>
        <dbReference type="ARBA" id="ARBA00023004"/>
    </source>
</evidence>
<accession>A0ABU5DZT8</accession>
<dbReference type="InterPro" id="IPR045854">
    <property type="entry name" value="NO2/SO3_Rdtase_4Fe4S_sf"/>
</dbReference>
<dbReference type="EC" id="1.14.13.83" evidence="9"/>
<dbReference type="RefSeq" id="WP_320501319.1">
    <property type="nucleotide sequence ID" value="NZ_JAXCLX010000002.1"/>
</dbReference>
<evidence type="ECO:0000259" key="8">
    <source>
        <dbReference type="Pfam" id="PF03460"/>
    </source>
</evidence>
<feature type="domain" description="Nitrite/sulphite reductase 4Fe-4S" evidence="7">
    <location>
        <begin position="91"/>
        <end position="171"/>
    </location>
</feature>
<dbReference type="InterPro" id="IPR012798">
    <property type="entry name" value="Cbl_synth_CobG-like"/>
</dbReference>